<dbReference type="OrthoDB" id="1792985at2"/>
<keyword evidence="4" id="KW-1185">Reference proteome</keyword>
<dbReference type="InterPro" id="IPR021136">
    <property type="entry name" value="Flagellar_hook_control-like_C"/>
</dbReference>
<feature type="compositionally biased region" description="Low complexity" evidence="1">
    <location>
        <begin position="311"/>
        <end position="330"/>
    </location>
</feature>
<sequence>MKGIASSFPTQAQGNFRQGPLSQGSGFAAEFQALEQQQPALASFRMSAELAEQAPSTVDQDHDSQDRELDQDAAMVLGQDAQETAAQDLVVRGFGQQQGEPKQQQEAEQGSEDQDQVVALDLPGLPQPLNLTVQHKAEPAGKLAADSALKVQALAAGQRPIEAQAKTTEPAKLQLAAGESFIKDLGPALEGRNESRLDALTGAPRLAAMPEWAPVKVNTASSASGSQSPWQQDLMAALGDRLQLQVNQQVKEARVRLDPPELGRVEMTVRLDGDKLSVQLQANHPQVRDALQAQVDRLRLDLSQSHGAQVDVSVGQQSSGQQQQQAFAAQDPILAGLSSNPVHEEETDTASSEGWVSALA</sequence>
<evidence type="ECO:0000313" key="3">
    <source>
        <dbReference type="EMBL" id="EKE73989.1"/>
    </source>
</evidence>
<dbReference type="STRING" id="745411.B3C1_09228"/>
<evidence type="ECO:0000256" key="1">
    <source>
        <dbReference type="SAM" id="MobiDB-lite"/>
    </source>
</evidence>
<accession>K2JUC5</accession>
<feature type="region of interest" description="Disordered" evidence="1">
    <location>
        <begin position="1"/>
        <end position="32"/>
    </location>
</feature>
<comment type="caution">
    <text evidence="3">The sequence shown here is derived from an EMBL/GenBank/DDBJ whole genome shotgun (WGS) entry which is preliminary data.</text>
</comment>
<feature type="compositionally biased region" description="Polar residues" evidence="1">
    <location>
        <begin position="7"/>
        <end position="25"/>
    </location>
</feature>
<dbReference type="RefSeq" id="WP_008484400.1">
    <property type="nucleotide sequence ID" value="NZ_AMRI01000011.1"/>
</dbReference>
<feature type="region of interest" description="Disordered" evidence="1">
    <location>
        <begin position="311"/>
        <end position="360"/>
    </location>
</feature>
<proteinExistence type="predicted"/>
<organism evidence="3 4">
    <name type="scientific">Gallaecimonas xiamenensis 3-C-1</name>
    <dbReference type="NCBI Taxonomy" id="745411"/>
    <lineage>
        <taxon>Bacteria</taxon>
        <taxon>Pseudomonadati</taxon>
        <taxon>Pseudomonadota</taxon>
        <taxon>Gammaproteobacteria</taxon>
        <taxon>Enterobacterales</taxon>
        <taxon>Gallaecimonadaceae</taxon>
        <taxon>Gallaecimonas</taxon>
    </lineage>
</organism>
<feature type="region of interest" description="Disordered" evidence="1">
    <location>
        <begin position="44"/>
        <end position="128"/>
    </location>
</feature>
<feature type="compositionally biased region" description="Low complexity" evidence="1">
    <location>
        <begin position="95"/>
        <end position="108"/>
    </location>
</feature>
<dbReference type="PATRIC" id="fig|745411.4.peg.1808"/>
<gene>
    <name evidence="3" type="ORF">B3C1_09228</name>
</gene>
<name>K2JUC5_9GAMM</name>
<dbReference type="Proteomes" id="UP000006755">
    <property type="component" value="Unassembled WGS sequence"/>
</dbReference>
<protein>
    <submittedName>
        <fullName evidence="3">LafE</fullName>
    </submittedName>
</protein>
<dbReference type="PANTHER" id="PTHR37533">
    <property type="entry name" value="FLAGELLAR HOOK-LENGTH CONTROL PROTEIN"/>
    <property type="match status" value="1"/>
</dbReference>
<evidence type="ECO:0000259" key="2">
    <source>
        <dbReference type="Pfam" id="PF02120"/>
    </source>
</evidence>
<feature type="domain" description="Flagellar hook-length control protein-like C-terminal" evidence="2">
    <location>
        <begin position="240"/>
        <end position="323"/>
    </location>
</feature>
<evidence type="ECO:0000313" key="4">
    <source>
        <dbReference type="Proteomes" id="UP000006755"/>
    </source>
</evidence>
<dbReference type="AlphaFoldDB" id="K2JUC5"/>
<dbReference type="Gene3D" id="3.30.750.140">
    <property type="match status" value="1"/>
</dbReference>
<dbReference type="PANTHER" id="PTHR37533:SF2">
    <property type="entry name" value="FLAGELLAR HOOK-LENGTH CONTROL PROTEIN"/>
    <property type="match status" value="1"/>
</dbReference>
<reference evidence="3 4" key="1">
    <citation type="journal article" date="2012" name="J. Bacteriol.">
        <title>Genome Sequence of Gallaecimonas xiamenensis Type Strain 3-C-1.</title>
        <authorList>
            <person name="Lai Q."/>
            <person name="Wang L."/>
            <person name="Wang W."/>
            <person name="Shao Z."/>
        </authorList>
    </citation>
    <scope>NUCLEOTIDE SEQUENCE [LARGE SCALE GENOMIC DNA]</scope>
    <source>
        <strain evidence="3 4">3-C-1</strain>
    </source>
</reference>
<dbReference type="InterPro" id="IPR052563">
    <property type="entry name" value="FliK"/>
</dbReference>
<dbReference type="EMBL" id="AMRI01000011">
    <property type="protein sequence ID" value="EKE73989.1"/>
    <property type="molecule type" value="Genomic_DNA"/>
</dbReference>
<dbReference type="eggNOG" id="COG3144">
    <property type="taxonomic scope" value="Bacteria"/>
</dbReference>
<feature type="compositionally biased region" description="Basic and acidic residues" evidence="1">
    <location>
        <begin position="59"/>
        <end position="70"/>
    </location>
</feature>
<dbReference type="Pfam" id="PF02120">
    <property type="entry name" value="Flg_hook"/>
    <property type="match status" value="1"/>
</dbReference>
<dbReference type="InterPro" id="IPR038610">
    <property type="entry name" value="FliK-like_C_sf"/>
</dbReference>
<dbReference type="CDD" id="cd17470">
    <property type="entry name" value="T3SS_Flik_C"/>
    <property type="match status" value="1"/>
</dbReference>